<proteinExistence type="inferred from homology"/>
<accession>A0A0X3PZJ6</accession>
<dbReference type="InterPro" id="IPR002528">
    <property type="entry name" value="MATE_fam"/>
</dbReference>
<keyword evidence="2" id="KW-1133">Transmembrane helix</keyword>
<evidence type="ECO:0000313" key="3">
    <source>
        <dbReference type="EMBL" id="JAP55387.1"/>
    </source>
</evidence>
<reference evidence="3" key="1">
    <citation type="submission" date="2016-01" db="EMBL/GenBank/DDBJ databases">
        <title>Reference transcriptome for the parasite Schistocephalus solidus: insights into the molecular evolution of parasitism.</title>
        <authorList>
            <person name="Hebert F.O."/>
            <person name="Grambauer S."/>
            <person name="Barber I."/>
            <person name="Landry C.R."/>
            <person name="Aubin-Horth N."/>
        </authorList>
    </citation>
    <scope>NUCLEOTIDE SEQUENCE</scope>
</reference>
<name>A0A0X3PZJ6_SCHSO</name>
<feature type="transmembrane region" description="Helical" evidence="2">
    <location>
        <begin position="55"/>
        <end position="77"/>
    </location>
</feature>
<dbReference type="EMBL" id="GEEE01007838">
    <property type="protein sequence ID" value="JAP55387.1"/>
    <property type="molecule type" value="Transcribed_RNA"/>
</dbReference>
<feature type="transmembrane region" description="Helical" evidence="2">
    <location>
        <begin position="20"/>
        <end position="43"/>
    </location>
</feature>
<comment type="similarity">
    <text evidence="1">Belongs to the multi antimicrobial extrusion (MATE) (TC 2.A.66.1) family.</text>
</comment>
<keyword evidence="2" id="KW-0812">Transmembrane</keyword>
<sequence>MECYRRLFPNGFWFEFKALGLLALPIMLTCLVEYLLAPISLVFCGKLGKSELASAGLAVSIFHTAGVSLVTGLLTAGETLFAQTYGGSNKFRLGIQLQRAFCIIFLWCLPCVAIYVCIEPLLLATNQPPHIAKSVSEYLLGLIPGLFSLAAYEILSKYVQSQNKVLPPLLAGILGNVVNAAAHYVLLFHFNIGLMQVLFKICCSASALITSSLLFRAIHSFLWT</sequence>
<gene>
    <name evidence="3" type="primary">S47A1</name>
    <name evidence="3" type="ORF">TR153108</name>
</gene>
<evidence type="ECO:0000256" key="1">
    <source>
        <dbReference type="ARBA" id="ARBA00010199"/>
    </source>
</evidence>
<feature type="transmembrane region" description="Helical" evidence="2">
    <location>
        <begin position="97"/>
        <end position="118"/>
    </location>
</feature>
<dbReference type="GO" id="GO:0015297">
    <property type="term" value="F:antiporter activity"/>
    <property type="evidence" value="ECO:0007669"/>
    <property type="project" value="InterPro"/>
</dbReference>
<dbReference type="GO" id="GO:0042910">
    <property type="term" value="F:xenobiotic transmembrane transporter activity"/>
    <property type="evidence" value="ECO:0007669"/>
    <property type="project" value="InterPro"/>
</dbReference>
<evidence type="ECO:0000256" key="2">
    <source>
        <dbReference type="SAM" id="Phobius"/>
    </source>
</evidence>
<dbReference type="PANTHER" id="PTHR11206">
    <property type="entry name" value="MULTIDRUG RESISTANCE PROTEIN"/>
    <property type="match status" value="1"/>
</dbReference>
<dbReference type="GO" id="GO:0016020">
    <property type="term" value="C:membrane"/>
    <property type="evidence" value="ECO:0007669"/>
    <property type="project" value="InterPro"/>
</dbReference>
<keyword evidence="2" id="KW-0472">Membrane</keyword>
<organism evidence="3">
    <name type="scientific">Schistocephalus solidus</name>
    <name type="common">Tapeworm</name>
    <dbReference type="NCBI Taxonomy" id="70667"/>
    <lineage>
        <taxon>Eukaryota</taxon>
        <taxon>Metazoa</taxon>
        <taxon>Spiralia</taxon>
        <taxon>Lophotrochozoa</taxon>
        <taxon>Platyhelminthes</taxon>
        <taxon>Cestoda</taxon>
        <taxon>Eucestoda</taxon>
        <taxon>Diphyllobothriidea</taxon>
        <taxon>Diphyllobothriidae</taxon>
        <taxon>Schistocephalus</taxon>
    </lineage>
</organism>
<protein>
    <submittedName>
        <fullName evidence="3">Multidrug and toxin extrusion protein 1</fullName>
    </submittedName>
</protein>
<feature type="transmembrane region" description="Helical" evidence="2">
    <location>
        <begin position="167"/>
        <end position="190"/>
    </location>
</feature>
<dbReference type="AlphaFoldDB" id="A0A0X3PZJ6"/>
<feature type="transmembrane region" description="Helical" evidence="2">
    <location>
        <begin position="197"/>
        <end position="218"/>
    </location>
</feature>
<feature type="transmembrane region" description="Helical" evidence="2">
    <location>
        <begin position="138"/>
        <end position="155"/>
    </location>
</feature>
<dbReference type="Pfam" id="PF01554">
    <property type="entry name" value="MatE"/>
    <property type="match status" value="1"/>
</dbReference>